<dbReference type="PANTHER" id="PTHR36845">
    <property type="entry name" value="HYDROLASE, PUTATIVE (AFU_ORTHOLOGUE AFUA_7G05090)-RELATED"/>
    <property type="match status" value="1"/>
</dbReference>
<feature type="binding site" evidence="4">
    <location>
        <position position="92"/>
    </location>
    <ligand>
        <name>substrate</name>
    </ligand>
</feature>
<evidence type="ECO:0000256" key="2">
    <source>
        <dbReference type="ARBA" id="ARBA00038358"/>
    </source>
</evidence>
<dbReference type="Gene3D" id="1.50.10.10">
    <property type="match status" value="1"/>
</dbReference>
<feature type="binding site" evidence="4">
    <location>
        <position position="225"/>
    </location>
    <ligand>
        <name>substrate</name>
    </ligand>
</feature>
<name>A0A2V2YSN7_9BACL</name>
<dbReference type="SUPFAM" id="SSF48208">
    <property type="entry name" value="Six-hairpin glycosidases"/>
    <property type="match status" value="1"/>
</dbReference>
<evidence type="ECO:0000313" key="5">
    <source>
        <dbReference type="EMBL" id="PWW02393.1"/>
    </source>
</evidence>
<feature type="binding site" evidence="4">
    <location>
        <position position="229"/>
    </location>
    <ligand>
        <name>substrate</name>
    </ligand>
</feature>
<accession>A0A2V2YSN7</accession>
<protein>
    <submittedName>
        <fullName evidence="5">Unsaturated chondroitin disaccharide hydrolase</fullName>
    </submittedName>
</protein>
<gene>
    <name evidence="5" type="ORF">DFQ01_10918</name>
</gene>
<evidence type="ECO:0000256" key="3">
    <source>
        <dbReference type="PIRSR" id="PIRSR610905-1"/>
    </source>
</evidence>
<keyword evidence="1 5" id="KW-0378">Hydrolase</keyword>
<dbReference type="GO" id="GO:0052757">
    <property type="term" value="F:chondroitin hydrolase activity"/>
    <property type="evidence" value="ECO:0007669"/>
    <property type="project" value="TreeGrafter"/>
</dbReference>
<keyword evidence="6" id="KW-1185">Reference proteome</keyword>
<comment type="similarity">
    <text evidence="2">Belongs to the glycosyl hydrolase 88 family.</text>
</comment>
<comment type="caution">
    <text evidence="5">The sequence shown here is derived from an EMBL/GenBank/DDBJ whole genome shotgun (WGS) entry which is preliminary data.</text>
</comment>
<evidence type="ECO:0000256" key="1">
    <source>
        <dbReference type="ARBA" id="ARBA00022801"/>
    </source>
</evidence>
<evidence type="ECO:0000313" key="6">
    <source>
        <dbReference type="Proteomes" id="UP000246635"/>
    </source>
</evidence>
<dbReference type="EMBL" id="QGTQ01000009">
    <property type="protein sequence ID" value="PWW02393.1"/>
    <property type="molecule type" value="Genomic_DNA"/>
</dbReference>
<dbReference type="InterPro" id="IPR012341">
    <property type="entry name" value="6hp_glycosidase-like_sf"/>
</dbReference>
<evidence type="ECO:0000256" key="4">
    <source>
        <dbReference type="PIRSR" id="PIRSR610905-2"/>
    </source>
</evidence>
<sequence length="373" mass="41994">MGQLPAWIATAYRESLHKIVKTSDKIGASFPHVCLDGRYNSEDVSFWTSGFWGGLLWLAYRETQQKSLRSLAEQIERKLNEPLHQFYDIHHDVGFMYLPTAVHHYKVTGNEDSRRTGLIAASHLAGRFNLKGQFIRAWTDSVDPDSTGWAIIDCLMNLPLLFWAAEEDHDPRFKHIAVAHADTVLKQFVRDDGTVPHIVSFDPETGDKIENLGGQGLGPDSAWSRGQAWAIYGFSIAARETGKSEYLTAAKNIANYFISHLPDDRVPYWDFRTSDADKHVRDSSAAACAASGLLELSSLLDDHTEQLFYYNNALAILERLYAQYSDFSDSQDAILTKGTVSYPDNRHVNIPIVYGDFYFIEALAKVHGRPGLF</sequence>
<dbReference type="AlphaFoldDB" id="A0A2V2YSN7"/>
<feature type="binding site" evidence="4">
    <location>
        <position position="341"/>
    </location>
    <ligand>
        <name>substrate</name>
    </ligand>
</feature>
<feature type="binding site" evidence="4">
    <location>
        <position position="153"/>
    </location>
    <ligand>
        <name>substrate</name>
    </ligand>
</feature>
<feature type="active site" description="Proton donor" evidence="3">
    <location>
        <position position="153"/>
    </location>
</feature>
<feature type="active site" description="Nucleophile" evidence="3">
    <location>
        <position position="92"/>
    </location>
</feature>
<dbReference type="InterPro" id="IPR010905">
    <property type="entry name" value="Glyco_hydro_88"/>
</dbReference>
<dbReference type="Proteomes" id="UP000246635">
    <property type="component" value="Unassembled WGS sequence"/>
</dbReference>
<dbReference type="InterPro" id="IPR008928">
    <property type="entry name" value="6-hairpin_glycosidase_sf"/>
</dbReference>
<dbReference type="PANTHER" id="PTHR36845:SF1">
    <property type="entry name" value="HYDROLASE, PUTATIVE (AFU_ORTHOLOGUE AFUA_7G05090)-RELATED"/>
    <property type="match status" value="1"/>
</dbReference>
<reference evidence="5 6" key="1">
    <citation type="submission" date="2018-05" db="EMBL/GenBank/DDBJ databases">
        <title>Genomic Encyclopedia of Type Strains, Phase III (KMG-III): the genomes of soil and plant-associated and newly described type strains.</title>
        <authorList>
            <person name="Whitman W."/>
        </authorList>
    </citation>
    <scope>NUCLEOTIDE SEQUENCE [LARGE SCALE GENOMIC DNA]</scope>
    <source>
        <strain evidence="5 6">CECT 5696</strain>
    </source>
</reference>
<organism evidence="5 6">
    <name type="scientific">Paenibacillus cellulosilyticus</name>
    <dbReference type="NCBI Taxonomy" id="375489"/>
    <lineage>
        <taxon>Bacteria</taxon>
        <taxon>Bacillati</taxon>
        <taxon>Bacillota</taxon>
        <taxon>Bacilli</taxon>
        <taxon>Bacillales</taxon>
        <taxon>Paenibacillaceae</taxon>
        <taxon>Paenibacillus</taxon>
    </lineage>
</organism>
<dbReference type="GO" id="GO:0000272">
    <property type="term" value="P:polysaccharide catabolic process"/>
    <property type="evidence" value="ECO:0007669"/>
    <property type="project" value="TreeGrafter"/>
</dbReference>
<dbReference type="Pfam" id="PF07470">
    <property type="entry name" value="Glyco_hydro_88"/>
    <property type="match status" value="1"/>
</dbReference>
<dbReference type="OrthoDB" id="428577at2"/>
<proteinExistence type="inferred from homology"/>
<dbReference type="InterPro" id="IPR052369">
    <property type="entry name" value="UG_Glycosaminoglycan_Hydrolase"/>
</dbReference>